<protein>
    <submittedName>
        <fullName evidence="2">Uncharacterized protein</fullName>
    </submittedName>
</protein>
<dbReference type="EMBL" id="VAHF01000010">
    <property type="protein sequence ID" value="TXG52871.1"/>
    <property type="molecule type" value="Genomic_DNA"/>
</dbReference>
<organism evidence="2 3">
    <name type="scientific">Acer yangbiense</name>
    <dbReference type="NCBI Taxonomy" id="1000413"/>
    <lineage>
        <taxon>Eukaryota</taxon>
        <taxon>Viridiplantae</taxon>
        <taxon>Streptophyta</taxon>
        <taxon>Embryophyta</taxon>
        <taxon>Tracheophyta</taxon>
        <taxon>Spermatophyta</taxon>
        <taxon>Magnoliopsida</taxon>
        <taxon>eudicotyledons</taxon>
        <taxon>Gunneridae</taxon>
        <taxon>Pentapetalae</taxon>
        <taxon>rosids</taxon>
        <taxon>malvids</taxon>
        <taxon>Sapindales</taxon>
        <taxon>Sapindaceae</taxon>
        <taxon>Hippocastanoideae</taxon>
        <taxon>Acereae</taxon>
        <taxon>Acer</taxon>
    </lineage>
</organism>
<comment type="caution">
    <text evidence="2">The sequence shown here is derived from an EMBL/GenBank/DDBJ whole genome shotgun (WGS) entry which is preliminary data.</text>
</comment>
<sequence length="299" mass="33702">MAPLKPGLHAATTFNDNYNRKSNRKREKSLKETPLEDPTMEDYEVQIISQDDTDGFTTHIETDSDADHMVHNCDNDQQDIRGMSQNVGTLNTEALVDNPDPKEVNNMQLLVLKEQSSQIERQFPVEKNIPILVPQLSEEITIPIQIPPIVTTVLGEESRDHFINDRDFTNSISAHLGSGNSGNPCNNFSRKDDNTASFIGDFYLMRKQASLIGTNKTEAMATPGYCLAEAYVLRKMHKEKMKRIEQDQKANIEEIGLDQDHKRSTTGGCFLWKVNKKRHTKRVSSTDHAGKIISNGEMG</sequence>
<dbReference type="OrthoDB" id="1600153at2759"/>
<name>A0A5C7H7E4_9ROSI</name>
<dbReference type="PANTHER" id="PTHR34950:SF8">
    <property type="entry name" value="TPX2 C-TERMINAL DOMAIN-CONTAINING PROTEIN"/>
    <property type="match status" value="1"/>
</dbReference>
<dbReference type="PANTHER" id="PTHR34950">
    <property type="entry name" value="OS04G0457400 PROTEIN"/>
    <property type="match status" value="1"/>
</dbReference>
<feature type="region of interest" description="Disordered" evidence="1">
    <location>
        <begin position="1"/>
        <end position="40"/>
    </location>
</feature>
<accession>A0A5C7H7E4</accession>
<keyword evidence="3" id="KW-1185">Reference proteome</keyword>
<dbReference type="Proteomes" id="UP000323000">
    <property type="component" value="Chromosome 10"/>
</dbReference>
<evidence type="ECO:0000256" key="1">
    <source>
        <dbReference type="SAM" id="MobiDB-lite"/>
    </source>
</evidence>
<evidence type="ECO:0000313" key="2">
    <source>
        <dbReference type="EMBL" id="TXG52871.1"/>
    </source>
</evidence>
<gene>
    <name evidence="2" type="ORF">EZV62_022040</name>
</gene>
<proteinExistence type="predicted"/>
<dbReference type="AlphaFoldDB" id="A0A5C7H7E4"/>
<reference evidence="3" key="1">
    <citation type="journal article" date="2019" name="Gigascience">
        <title>De novo genome assembly of the endangered Acer yangbiense, a plant species with extremely small populations endemic to Yunnan Province, China.</title>
        <authorList>
            <person name="Yang J."/>
            <person name="Wariss H.M."/>
            <person name="Tao L."/>
            <person name="Zhang R."/>
            <person name="Yun Q."/>
            <person name="Hollingsworth P."/>
            <person name="Dao Z."/>
            <person name="Luo G."/>
            <person name="Guo H."/>
            <person name="Ma Y."/>
            <person name="Sun W."/>
        </authorList>
    </citation>
    <scope>NUCLEOTIDE SEQUENCE [LARGE SCALE GENOMIC DNA]</scope>
    <source>
        <strain evidence="3">cv. Malutang</strain>
    </source>
</reference>
<evidence type="ECO:0000313" key="3">
    <source>
        <dbReference type="Proteomes" id="UP000323000"/>
    </source>
</evidence>